<accession>A0A965ZD86</accession>
<evidence type="ECO:0000256" key="1">
    <source>
        <dbReference type="SAM" id="MobiDB-lite"/>
    </source>
</evidence>
<dbReference type="Proteomes" id="UP000638732">
    <property type="component" value="Unassembled WGS sequence"/>
</dbReference>
<proteinExistence type="predicted"/>
<evidence type="ECO:0000313" key="4">
    <source>
        <dbReference type="Proteomes" id="UP000638732"/>
    </source>
</evidence>
<dbReference type="EMBL" id="WWEO01000038">
    <property type="protein sequence ID" value="NCD68570.1"/>
    <property type="molecule type" value="Genomic_DNA"/>
</dbReference>
<comment type="caution">
    <text evidence="3">The sequence shown here is derived from an EMBL/GenBank/DDBJ whole genome shotgun (WGS) entry which is preliminary data.</text>
</comment>
<evidence type="ECO:0000256" key="2">
    <source>
        <dbReference type="SAM" id="SignalP"/>
    </source>
</evidence>
<sequence length="70" mass="7983">MKRLMSLLMLAMFSFGTVTFNSALAQKTQQHMTKSGKPDKRYNENKNLKKDGTPDMRYNTSKKAAAKKKP</sequence>
<keyword evidence="2" id="KW-0732">Signal</keyword>
<evidence type="ECO:0000313" key="3">
    <source>
        <dbReference type="EMBL" id="NCD68570.1"/>
    </source>
</evidence>
<organism evidence="3 4">
    <name type="scientific">Mucilaginibacter agri</name>
    <dbReference type="NCBI Taxonomy" id="2695265"/>
    <lineage>
        <taxon>Bacteria</taxon>
        <taxon>Pseudomonadati</taxon>
        <taxon>Bacteroidota</taxon>
        <taxon>Sphingobacteriia</taxon>
        <taxon>Sphingobacteriales</taxon>
        <taxon>Sphingobacteriaceae</taxon>
        <taxon>Mucilaginibacter</taxon>
    </lineage>
</organism>
<name>A0A965ZD86_9SPHI</name>
<feature type="compositionally biased region" description="Basic and acidic residues" evidence="1">
    <location>
        <begin position="36"/>
        <end position="54"/>
    </location>
</feature>
<protein>
    <recommendedName>
        <fullName evidence="5">Secreted protein</fullName>
    </recommendedName>
</protein>
<feature type="chain" id="PRO_5037570050" description="Secreted protein" evidence="2">
    <location>
        <begin position="26"/>
        <end position="70"/>
    </location>
</feature>
<feature type="signal peptide" evidence="2">
    <location>
        <begin position="1"/>
        <end position="25"/>
    </location>
</feature>
<evidence type="ECO:0008006" key="5">
    <source>
        <dbReference type="Google" id="ProtNLM"/>
    </source>
</evidence>
<reference evidence="3" key="2">
    <citation type="submission" date="2020-10" db="EMBL/GenBank/DDBJ databases">
        <title>Mucilaginibacter sp. nov., isolated from soil.</title>
        <authorList>
            <person name="Jeon C.O."/>
        </authorList>
    </citation>
    <scope>NUCLEOTIDE SEQUENCE</scope>
    <source>
        <strain evidence="3">R11</strain>
    </source>
</reference>
<gene>
    <name evidence="3" type="ORF">GSY63_04295</name>
</gene>
<dbReference type="RefSeq" id="WP_166584593.1">
    <property type="nucleotide sequence ID" value="NZ_WWEO01000038.1"/>
</dbReference>
<reference evidence="3" key="1">
    <citation type="submission" date="2020-01" db="EMBL/GenBank/DDBJ databases">
        <authorList>
            <person name="Seo Y.L."/>
        </authorList>
    </citation>
    <scope>NUCLEOTIDE SEQUENCE</scope>
    <source>
        <strain evidence="3">R11</strain>
    </source>
</reference>
<keyword evidence="4" id="KW-1185">Reference proteome</keyword>
<dbReference type="AlphaFoldDB" id="A0A965ZD86"/>
<feature type="region of interest" description="Disordered" evidence="1">
    <location>
        <begin position="29"/>
        <end position="70"/>
    </location>
</feature>